<dbReference type="InterPro" id="IPR018871">
    <property type="entry name" value="GLEYA_adhesin_domain"/>
</dbReference>
<dbReference type="GeneID" id="90074618"/>
<dbReference type="InterPro" id="IPR037524">
    <property type="entry name" value="PA14/GLEYA"/>
</dbReference>
<dbReference type="Pfam" id="PF10528">
    <property type="entry name" value="GLEYA"/>
    <property type="match status" value="1"/>
</dbReference>
<feature type="domain" description="PA14" evidence="2">
    <location>
        <begin position="44"/>
        <end position="223"/>
    </location>
</feature>
<reference evidence="3 4" key="1">
    <citation type="journal article" date="2023" name="Elife">
        <title>Identification of key yeast species and microbe-microbe interactions impacting larval growth of Drosophila in the wild.</title>
        <authorList>
            <person name="Mure A."/>
            <person name="Sugiura Y."/>
            <person name="Maeda R."/>
            <person name="Honda K."/>
            <person name="Sakurai N."/>
            <person name="Takahashi Y."/>
            <person name="Watada M."/>
            <person name="Katoh T."/>
            <person name="Gotoh A."/>
            <person name="Gotoh Y."/>
            <person name="Taniguchi I."/>
            <person name="Nakamura K."/>
            <person name="Hayashi T."/>
            <person name="Katayama T."/>
            <person name="Uemura T."/>
            <person name="Hattori Y."/>
        </authorList>
    </citation>
    <scope>NUCLEOTIDE SEQUENCE [LARGE SCALE GENOMIC DNA]</scope>
    <source>
        <strain evidence="3 4">SC-9</strain>
    </source>
</reference>
<evidence type="ECO:0000259" key="2">
    <source>
        <dbReference type="PROSITE" id="PS51820"/>
    </source>
</evidence>
<dbReference type="PROSITE" id="PS51820">
    <property type="entry name" value="PA14"/>
    <property type="match status" value="1"/>
</dbReference>
<protein>
    <recommendedName>
        <fullName evidence="2">PA14 domain-containing protein</fullName>
    </recommendedName>
</protein>
<feature type="signal peptide" evidence="1">
    <location>
        <begin position="1"/>
        <end position="21"/>
    </location>
</feature>
<name>A0AAV5QR68_9ASCO</name>
<gene>
    <name evidence="3" type="ORF">DASC09_039680</name>
</gene>
<evidence type="ECO:0000313" key="4">
    <source>
        <dbReference type="Proteomes" id="UP001360560"/>
    </source>
</evidence>
<dbReference type="Proteomes" id="UP001360560">
    <property type="component" value="Unassembled WGS sequence"/>
</dbReference>
<dbReference type="EMBL" id="BTFZ01000011">
    <property type="protein sequence ID" value="GMM36643.1"/>
    <property type="molecule type" value="Genomic_DNA"/>
</dbReference>
<dbReference type="AlphaFoldDB" id="A0AAV5QR68"/>
<dbReference type="Gene3D" id="2.60.120.1560">
    <property type="match status" value="1"/>
</dbReference>
<dbReference type="RefSeq" id="XP_064853639.1">
    <property type="nucleotide sequence ID" value="XM_064997567.1"/>
</dbReference>
<evidence type="ECO:0000256" key="1">
    <source>
        <dbReference type="SAM" id="SignalP"/>
    </source>
</evidence>
<evidence type="ECO:0000313" key="3">
    <source>
        <dbReference type="EMBL" id="GMM36643.1"/>
    </source>
</evidence>
<keyword evidence="1" id="KW-0732">Signal</keyword>
<feature type="chain" id="PRO_5043517850" description="PA14 domain-containing protein" evidence="1">
    <location>
        <begin position="22"/>
        <end position="241"/>
    </location>
</feature>
<proteinExistence type="predicted"/>
<accession>A0AAV5QR68</accession>
<sequence length="241" mass="26380">MRYDLYLCILVVQFFFQVIHAQSGDSSNNGAIHESSGCAFTSSATGNGFLARFYNYTLGAAYSKTYLESGYATYGKSLGSVSGVTSVNFQYSGLTNGPLTRTIYGKSITVTNFTLMLTGYFYASESGYYKFSLTNSDDAALFYAASASAFDCCGSTSLSSSANLDDVSIYTYYTGPNGYRQIYLEKGYFYPVRLAYLNMQGNLNLNFGVTYPSGAYVNSFSGIVYQFDTSSTVLTHQHQLL</sequence>
<comment type="caution">
    <text evidence="3">The sequence shown here is derived from an EMBL/GenBank/DDBJ whole genome shotgun (WGS) entry which is preliminary data.</text>
</comment>
<organism evidence="3 4">
    <name type="scientific">Saccharomycopsis crataegensis</name>
    <dbReference type="NCBI Taxonomy" id="43959"/>
    <lineage>
        <taxon>Eukaryota</taxon>
        <taxon>Fungi</taxon>
        <taxon>Dikarya</taxon>
        <taxon>Ascomycota</taxon>
        <taxon>Saccharomycotina</taxon>
        <taxon>Saccharomycetes</taxon>
        <taxon>Saccharomycopsidaceae</taxon>
        <taxon>Saccharomycopsis</taxon>
    </lineage>
</organism>
<keyword evidence="4" id="KW-1185">Reference proteome</keyword>